<dbReference type="InterPro" id="IPR029058">
    <property type="entry name" value="AB_hydrolase_fold"/>
</dbReference>
<dbReference type="ESTHER" id="9gamm-u5t4c7">
    <property type="family name" value="Est-OsmC"/>
</dbReference>
<organism evidence="2 3">
    <name type="scientific">Spiribacter curvatus</name>
    <dbReference type="NCBI Taxonomy" id="1335757"/>
    <lineage>
        <taxon>Bacteria</taxon>
        <taxon>Pseudomonadati</taxon>
        <taxon>Pseudomonadota</taxon>
        <taxon>Gammaproteobacteria</taxon>
        <taxon>Chromatiales</taxon>
        <taxon>Ectothiorhodospiraceae</taxon>
        <taxon>Spiribacter</taxon>
    </lineage>
</organism>
<evidence type="ECO:0000259" key="1">
    <source>
        <dbReference type="Pfam" id="PF12146"/>
    </source>
</evidence>
<dbReference type="eggNOG" id="COG1073">
    <property type="taxonomic scope" value="Bacteria"/>
</dbReference>
<dbReference type="KEGG" id="spiu:SPICUR_05740"/>
<dbReference type="RefSeq" id="WP_023366965.1">
    <property type="nucleotide sequence ID" value="NC_022664.1"/>
</dbReference>
<keyword evidence="3" id="KW-1185">Reference proteome</keyword>
<dbReference type="PATRIC" id="fig|1335757.3.peg.1122"/>
<dbReference type="Gene3D" id="3.30.300.20">
    <property type="match status" value="1"/>
</dbReference>
<dbReference type="OrthoDB" id="9789573at2"/>
<dbReference type="InterPro" id="IPR015946">
    <property type="entry name" value="KH_dom-like_a/b"/>
</dbReference>
<dbReference type="HOGENOM" id="CLU_681299_0_0_6"/>
<dbReference type="SUPFAM" id="SSF82784">
    <property type="entry name" value="OsmC-like"/>
    <property type="match status" value="1"/>
</dbReference>
<dbReference type="InterPro" id="IPR003718">
    <property type="entry name" value="OsmC/Ohr_fam"/>
</dbReference>
<dbReference type="PANTHER" id="PTHR39624:SF2">
    <property type="entry name" value="OSMC-LIKE PROTEIN"/>
    <property type="match status" value="1"/>
</dbReference>
<dbReference type="AlphaFoldDB" id="U5T4C7"/>
<dbReference type="EMBL" id="CP005990">
    <property type="protein sequence ID" value="AGY92121.1"/>
    <property type="molecule type" value="Genomic_DNA"/>
</dbReference>
<dbReference type="Proteomes" id="UP000017640">
    <property type="component" value="Chromosome"/>
</dbReference>
<proteinExistence type="predicted"/>
<gene>
    <name evidence="2" type="ORF">SPICUR_05740</name>
</gene>
<reference evidence="2 3" key="1">
    <citation type="journal article" date="2013" name="BMC Genomics">
        <title>Genomes of "Spiribacter", a streamlined, successful halophilic bacterium.</title>
        <authorList>
            <person name="Lopez-Perez M."/>
            <person name="Ghai R."/>
            <person name="Leon M.J."/>
            <person name="Rodriguez-Olmos A."/>
            <person name="Copa-Patino J.L."/>
            <person name="Soliveri J."/>
            <person name="Sanchez-Porro C."/>
            <person name="Ventosa A."/>
            <person name="Rodriguez-Valera F."/>
        </authorList>
    </citation>
    <scope>NUCLEOTIDE SEQUENCE [LARGE SCALE GENOMIC DNA]</scope>
    <source>
        <strain evidence="2 3">UAH-SP71</strain>
    </source>
</reference>
<name>U5T4C7_9GAMM</name>
<dbReference type="Pfam" id="PF12146">
    <property type="entry name" value="Hydrolase_4"/>
    <property type="match status" value="1"/>
</dbReference>
<dbReference type="Gene3D" id="3.40.50.1820">
    <property type="entry name" value="alpha/beta hydrolase"/>
    <property type="match status" value="1"/>
</dbReference>
<dbReference type="eggNOG" id="COG1765">
    <property type="taxonomic scope" value="Bacteria"/>
</dbReference>
<feature type="domain" description="Serine aminopeptidase S33" evidence="1">
    <location>
        <begin position="48"/>
        <end position="134"/>
    </location>
</feature>
<accession>U5T4C7</accession>
<sequence>MSTEKITFTGHNGDTLNARLDVPDGPIRAAALFAHCFTCSKDIPAARRIAGRLAAQGIAVLRFDFTGLGHSEGEFENTNFSSNVEDLQRAASYLADHVAAPQLLIGHSLGGSAVIKAAPLIDAARAVVTIAAPADPSHVSKLFADQLATIDAQGEAEVNLAGRPFRIRQQFIEDITEAKLDDALKHLDAALLVLHSPQDTMVGIRNAAEIFQGAMHPKSFITLDHADHLITRGTDADYAADVIGAWAVRYLQMAQEPASAETPEGVTRVSEVDPAGFRQAITVSGQHLLTADEPVKMGGSDKGPSPYQLVAAGLGACTSMTIRMYARRKRIALDHVFTDVTHNKEHRTDCDHCDESGARVDVFQRRIHLSGDLGAEDRQRLLEIADKCPVHRTLESSIVIDTELIDDIERQRSAGSPPRMLRIIRGSSASVAISAIAMSPAWSRLSPPAMA</sequence>
<dbReference type="InterPro" id="IPR036102">
    <property type="entry name" value="OsmC/Ohrsf"/>
</dbReference>
<evidence type="ECO:0000313" key="2">
    <source>
        <dbReference type="EMBL" id="AGY92121.1"/>
    </source>
</evidence>
<dbReference type="Pfam" id="PF02566">
    <property type="entry name" value="OsmC"/>
    <property type="match status" value="1"/>
</dbReference>
<protein>
    <recommendedName>
        <fullName evidence="1">Serine aminopeptidase S33 domain-containing protein</fullName>
    </recommendedName>
</protein>
<dbReference type="InterPro" id="IPR022742">
    <property type="entry name" value="Hydrolase_4"/>
</dbReference>
<dbReference type="PANTHER" id="PTHR39624">
    <property type="entry name" value="PROTEIN INVOLVED IN RIMO-MEDIATED BETA-METHYLTHIOLATION OF RIBOSOMAL PROTEIN S12 YCAO"/>
    <property type="match status" value="1"/>
</dbReference>
<dbReference type="SUPFAM" id="SSF53474">
    <property type="entry name" value="alpha/beta-Hydrolases"/>
    <property type="match status" value="1"/>
</dbReference>
<dbReference type="STRING" id="1335757.SPICUR_05740"/>
<evidence type="ECO:0000313" key="3">
    <source>
        <dbReference type="Proteomes" id="UP000017640"/>
    </source>
</evidence>